<evidence type="ECO:0000256" key="2">
    <source>
        <dbReference type="ARBA" id="ARBA00022519"/>
    </source>
</evidence>
<evidence type="ECO:0000256" key="8">
    <source>
        <dbReference type="SAM" id="Phobius"/>
    </source>
</evidence>
<evidence type="ECO:0000256" key="4">
    <source>
        <dbReference type="ARBA" id="ARBA00029447"/>
    </source>
</evidence>
<keyword evidence="8" id="KW-0472">Membrane</keyword>
<feature type="transmembrane region" description="Helical" evidence="8">
    <location>
        <begin position="38"/>
        <end position="55"/>
    </location>
</feature>
<comment type="caution">
    <text evidence="11">The sequence shown here is derived from an EMBL/GenBank/DDBJ whole genome shotgun (WGS) entry which is preliminary data.</text>
</comment>
<feature type="transmembrane region" description="Helical" evidence="8">
    <location>
        <begin position="12"/>
        <end position="32"/>
    </location>
</feature>
<dbReference type="AlphaFoldDB" id="A0A4R2PPD3"/>
<proteinExistence type="inferred from homology"/>
<organism evidence="11 12">
    <name type="scientific">Rhodothalassium salexigens DSM 2132</name>
    <dbReference type="NCBI Taxonomy" id="1188247"/>
    <lineage>
        <taxon>Bacteria</taxon>
        <taxon>Pseudomonadati</taxon>
        <taxon>Pseudomonadota</taxon>
        <taxon>Alphaproteobacteria</taxon>
        <taxon>Rhodothalassiales</taxon>
        <taxon>Rhodothalassiaceae</taxon>
        <taxon>Rhodothalassium</taxon>
    </lineage>
</organism>
<keyword evidence="3 5" id="KW-0807">Transducer</keyword>
<dbReference type="InterPro" id="IPR004089">
    <property type="entry name" value="MCPsignal_dom"/>
</dbReference>
<evidence type="ECO:0000256" key="3">
    <source>
        <dbReference type="ARBA" id="ARBA00023224"/>
    </source>
</evidence>
<keyword evidence="12" id="KW-1185">Reference proteome</keyword>
<gene>
    <name evidence="11" type="ORF">EV659_1027</name>
</gene>
<accession>A0A4R2PPD3</accession>
<comment type="similarity">
    <text evidence="4">Belongs to the methyl-accepting chemotaxis (MCP) protein family.</text>
</comment>
<dbReference type="Pfam" id="PF00015">
    <property type="entry name" value="MCPsignal"/>
    <property type="match status" value="1"/>
</dbReference>
<dbReference type="Proteomes" id="UP000295399">
    <property type="component" value="Unassembled WGS sequence"/>
</dbReference>
<keyword evidence="8" id="KW-0812">Transmembrane</keyword>
<dbReference type="EMBL" id="SLXO01000002">
    <property type="protein sequence ID" value="TCP37603.1"/>
    <property type="molecule type" value="Genomic_DNA"/>
</dbReference>
<feature type="coiled-coil region" evidence="6">
    <location>
        <begin position="455"/>
        <end position="528"/>
    </location>
</feature>
<dbReference type="InterPro" id="IPR000727">
    <property type="entry name" value="T_SNARE_dom"/>
</dbReference>
<dbReference type="OrthoDB" id="354287at2"/>
<sequence>MSQINEFRRAVTKALAVSQLGAPVLVGGVSAWLGQPGLIWAVAGSTALALAALGLNATRPDDAQARYGVAGALMLQAGLVIMAARGAAWQVDLHILWFVALTAVAGLLDRRSIAAAAVVTAAAYGLLTLAAPSLLFSEAASLWRLALHAGLLLGQSVLLFRVIAMAQQAIGAAEDARRDAKREAARAHAEAERAEAAQTEAESAIEEAKAYAKMIETARQEQAETQQAEAAKMSSRTTKLADGFDNRVGRIVKEIKAAQTTLINDSKELKGLAERGHAMLSAAVGANEQVIQNAQSMAAGTEELTSSGSEITRQVTDSNQTAQAALAQVNESKKTITTLSEQAEKVTSVVDMISDIAEQTNLLALNATIEAARAGEAGKGFAVVASEVKSLATQSAKATDEISVQLSDMQSITRDAVNVVTGIAATIERISESSTSISAAVEQQDSASREIARTVQHTSKELENVSEQVKEALEIVGSVRQSAETGYDVAEALGEQNERLDKACDTFTEEIKQQAERLEDKIEAAAEDLVTTAG</sequence>
<dbReference type="PROSITE" id="PS50192">
    <property type="entry name" value="T_SNARE"/>
    <property type="match status" value="1"/>
</dbReference>
<keyword evidence="8" id="KW-1133">Transmembrane helix</keyword>
<feature type="domain" description="Methyl-accepting transducer" evidence="9">
    <location>
        <begin position="251"/>
        <end position="484"/>
    </location>
</feature>
<evidence type="ECO:0000259" key="10">
    <source>
        <dbReference type="PROSITE" id="PS50192"/>
    </source>
</evidence>
<feature type="transmembrane region" description="Helical" evidence="8">
    <location>
        <begin position="142"/>
        <end position="160"/>
    </location>
</feature>
<evidence type="ECO:0000256" key="1">
    <source>
        <dbReference type="ARBA" id="ARBA00004429"/>
    </source>
</evidence>
<reference evidence="11 12" key="1">
    <citation type="submission" date="2019-03" db="EMBL/GenBank/DDBJ databases">
        <title>Genomic Encyclopedia of Type Strains, Phase IV (KMG-IV): sequencing the most valuable type-strain genomes for metagenomic binning, comparative biology and taxonomic classification.</title>
        <authorList>
            <person name="Goeker M."/>
        </authorList>
    </citation>
    <scope>NUCLEOTIDE SEQUENCE [LARGE SCALE GENOMIC DNA]</scope>
    <source>
        <strain evidence="11 12">DSM 2132</strain>
    </source>
</reference>
<feature type="compositionally biased region" description="Basic and acidic residues" evidence="7">
    <location>
        <begin position="181"/>
        <end position="195"/>
    </location>
</feature>
<evidence type="ECO:0000313" key="11">
    <source>
        <dbReference type="EMBL" id="TCP37603.1"/>
    </source>
</evidence>
<keyword evidence="6" id="KW-0175">Coiled coil</keyword>
<dbReference type="Gene3D" id="1.10.287.950">
    <property type="entry name" value="Methyl-accepting chemotaxis protein"/>
    <property type="match status" value="1"/>
</dbReference>
<dbReference type="SMART" id="SM00283">
    <property type="entry name" value="MA"/>
    <property type="match status" value="1"/>
</dbReference>
<dbReference type="PROSITE" id="PS50111">
    <property type="entry name" value="CHEMOTAXIS_TRANSDUC_2"/>
    <property type="match status" value="1"/>
</dbReference>
<evidence type="ECO:0000256" key="7">
    <source>
        <dbReference type="SAM" id="MobiDB-lite"/>
    </source>
</evidence>
<evidence type="ECO:0000256" key="6">
    <source>
        <dbReference type="SAM" id="Coils"/>
    </source>
</evidence>
<name>A0A4R2PPD3_RHOSA</name>
<feature type="domain" description="T-SNARE coiled-coil homology" evidence="10">
    <location>
        <begin position="410"/>
        <end position="472"/>
    </location>
</feature>
<evidence type="ECO:0000256" key="5">
    <source>
        <dbReference type="PROSITE-ProRule" id="PRU00284"/>
    </source>
</evidence>
<comment type="subcellular location">
    <subcellularLocation>
        <location evidence="1">Cell inner membrane</location>
        <topology evidence="1">Multi-pass membrane protein</topology>
    </subcellularLocation>
</comment>
<keyword evidence="2" id="KW-1003">Cell membrane</keyword>
<dbReference type="PANTHER" id="PTHR32089:SF112">
    <property type="entry name" value="LYSOZYME-LIKE PROTEIN-RELATED"/>
    <property type="match status" value="1"/>
</dbReference>
<feature type="region of interest" description="Disordered" evidence="7">
    <location>
        <begin position="181"/>
        <end position="200"/>
    </location>
</feature>
<dbReference type="RefSeq" id="WP_132707177.1">
    <property type="nucleotide sequence ID" value="NZ_JACIGF010000002.1"/>
</dbReference>
<evidence type="ECO:0000259" key="9">
    <source>
        <dbReference type="PROSITE" id="PS50111"/>
    </source>
</evidence>
<dbReference type="InParanoid" id="A0A4R2PPD3"/>
<evidence type="ECO:0000313" key="12">
    <source>
        <dbReference type="Proteomes" id="UP000295399"/>
    </source>
</evidence>
<dbReference type="GO" id="GO:0007165">
    <property type="term" value="P:signal transduction"/>
    <property type="evidence" value="ECO:0007669"/>
    <property type="project" value="UniProtKB-KW"/>
</dbReference>
<keyword evidence="2" id="KW-0997">Cell inner membrane</keyword>
<protein>
    <submittedName>
        <fullName evidence="11">Methyl-accepting chemotaxis protein</fullName>
    </submittedName>
</protein>
<feature type="transmembrane region" description="Helical" evidence="8">
    <location>
        <begin position="115"/>
        <end position="136"/>
    </location>
</feature>
<dbReference type="PANTHER" id="PTHR32089">
    <property type="entry name" value="METHYL-ACCEPTING CHEMOTAXIS PROTEIN MCPB"/>
    <property type="match status" value="1"/>
</dbReference>
<dbReference type="GO" id="GO:0005886">
    <property type="term" value="C:plasma membrane"/>
    <property type="evidence" value="ECO:0007669"/>
    <property type="project" value="UniProtKB-SubCell"/>
</dbReference>
<feature type="transmembrane region" description="Helical" evidence="8">
    <location>
        <begin position="67"/>
        <end position="85"/>
    </location>
</feature>
<dbReference type="SUPFAM" id="SSF58104">
    <property type="entry name" value="Methyl-accepting chemotaxis protein (MCP) signaling domain"/>
    <property type="match status" value="1"/>
</dbReference>